<keyword evidence="1" id="KW-1133">Transmembrane helix</keyword>
<protein>
    <recommendedName>
        <fullName evidence="2">Putative Flp pilus-assembly TadG-like N-terminal domain-containing protein</fullName>
    </recommendedName>
</protein>
<dbReference type="NCBIfam" id="TIGR03816">
    <property type="entry name" value="tadE_like_DECH"/>
    <property type="match status" value="1"/>
</dbReference>
<name>A0A917BMK0_9ACTN</name>
<evidence type="ECO:0000313" key="3">
    <source>
        <dbReference type="EMBL" id="GGF49588.1"/>
    </source>
</evidence>
<reference evidence="3" key="1">
    <citation type="journal article" date="2014" name="Int. J. Syst. Evol. Microbiol.">
        <title>Complete genome sequence of Corynebacterium casei LMG S-19264T (=DSM 44701T), isolated from a smear-ripened cheese.</title>
        <authorList>
            <consortium name="US DOE Joint Genome Institute (JGI-PGF)"/>
            <person name="Walter F."/>
            <person name="Albersmeier A."/>
            <person name="Kalinowski J."/>
            <person name="Ruckert C."/>
        </authorList>
    </citation>
    <scope>NUCLEOTIDE SEQUENCE</scope>
    <source>
        <strain evidence="3">CGMCC 1.16067</strain>
    </source>
</reference>
<dbReference type="EMBL" id="BMKQ01000001">
    <property type="protein sequence ID" value="GGF49588.1"/>
    <property type="molecule type" value="Genomic_DNA"/>
</dbReference>
<dbReference type="Pfam" id="PF13400">
    <property type="entry name" value="Tad"/>
    <property type="match status" value="1"/>
</dbReference>
<accession>A0A917BMK0</accession>
<feature type="domain" description="Putative Flp pilus-assembly TadG-like N-terminal" evidence="2">
    <location>
        <begin position="11"/>
        <end position="58"/>
    </location>
</feature>
<dbReference type="AlphaFoldDB" id="A0A917BMK0"/>
<proteinExistence type="predicted"/>
<feature type="transmembrane region" description="Helical" evidence="1">
    <location>
        <begin position="12"/>
        <end position="39"/>
    </location>
</feature>
<keyword evidence="1" id="KW-0812">Transmembrane</keyword>
<evidence type="ECO:0000259" key="2">
    <source>
        <dbReference type="Pfam" id="PF13400"/>
    </source>
</evidence>
<dbReference type="RefSeq" id="WP_188780013.1">
    <property type="nucleotide sequence ID" value="NZ_BMKQ01000001.1"/>
</dbReference>
<sequence>MRGGSGRGERGAASVLTVALVALLAVVALTAAGMTALVAGHRRAQAAADLAALAGASALQDAADGCMAAARVATSNGARLVSCTVRGQEVVVAVEVRSGAIGGRRWTLPGQARAGPASEDGS</sequence>
<keyword evidence="1" id="KW-0472">Membrane</keyword>
<dbReference type="InterPro" id="IPR028087">
    <property type="entry name" value="Tad_N"/>
</dbReference>
<dbReference type="InterPro" id="IPR021202">
    <property type="entry name" value="Rv3654c-like"/>
</dbReference>
<evidence type="ECO:0000256" key="1">
    <source>
        <dbReference type="SAM" id="Phobius"/>
    </source>
</evidence>
<keyword evidence="4" id="KW-1185">Reference proteome</keyword>
<dbReference type="Proteomes" id="UP000649179">
    <property type="component" value="Unassembled WGS sequence"/>
</dbReference>
<reference evidence="3" key="2">
    <citation type="submission" date="2020-09" db="EMBL/GenBank/DDBJ databases">
        <authorList>
            <person name="Sun Q."/>
            <person name="Zhou Y."/>
        </authorList>
    </citation>
    <scope>NUCLEOTIDE SEQUENCE</scope>
    <source>
        <strain evidence="3">CGMCC 1.16067</strain>
    </source>
</reference>
<organism evidence="3 4">
    <name type="scientific">Marmoricola endophyticus</name>
    <dbReference type="NCBI Taxonomy" id="2040280"/>
    <lineage>
        <taxon>Bacteria</taxon>
        <taxon>Bacillati</taxon>
        <taxon>Actinomycetota</taxon>
        <taxon>Actinomycetes</taxon>
        <taxon>Propionibacteriales</taxon>
        <taxon>Nocardioidaceae</taxon>
        <taxon>Marmoricola</taxon>
    </lineage>
</organism>
<comment type="caution">
    <text evidence="3">The sequence shown here is derived from an EMBL/GenBank/DDBJ whole genome shotgun (WGS) entry which is preliminary data.</text>
</comment>
<gene>
    <name evidence="3" type="ORF">GCM10011519_24400</name>
</gene>
<evidence type="ECO:0000313" key="4">
    <source>
        <dbReference type="Proteomes" id="UP000649179"/>
    </source>
</evidence>